<dbReference type="EMBL" id="ASPP01043546">
    <property type="protein sequence ID" value="ETN99577.1"/>
    <property type="molecule type" value="Genomic_DNA"/>
</dbReference>
<proteinExistence type="predicted"/>
<keyword evidence="1" id="KW-1133">Transmembrane helix</keyword>
<protein>
    <submittedName>
        <fullName evidence="2">Uncharacterized protein</fullName>
    </submittedName>
</protein>
<organism evidence="2 3">
    <name type="scientific">Reticulomyxa filosa</name>
    <dbReference type="NCBI Taxonomy" id="46433"/>
    <lineage>
        <taxon>Eukaryota</taxon>
        <taxon>Sar</taxon>
        <taxon>Rhizaria</taxon>
        <taxon>Retaria</taxon>
        <taxon>Foraminifera</taxon>
        <taxon>Monothalamids</taxon>
        <taxon>Reticulomyxidae</taxon>
        <taxon>Reticulomyxa</taxon>
    </lineage>
</organism>
<feature type="transmembrane region" description="Helical" evidence="1">
    <location>
        <begin position="93"/>
        <end position="119"/>
    </location>
</feature>
<accession>X6LC27</accession>
<feature type="non-terminal residue" evidence="2">
    <location>
        <position position="170"/>
    </location>
</feature>
<reference evidence="2 3" key="1">
    <citation type="journal article" date="2013" name="Curr. Biol.">
        <title>The Genome of the Foraminiferan Reticulomyxa filosa.</title>
        <authorList>
            <person name="Glockner G."/>
            <person name="Hulsmann N."/>
            <person name="Schleicher M."/>
            <person name="Noegel A.A."/>
            <person name="Eichinger L."/>
            <person name="Gallinger C."/>
            <person name="Pawlowski J."/>
            <person name="Sierra R."/>
            <person name="Euteneuer U."/>
            <person name="Pillet L."/>
            <person name="Moustafa A."/>
            <person name="Platzer M."/>
            <person name="Groth M."/>
            <person name="Szafranski K."/>
            <person name="Schliwa M."/>
        </authorList>
    </citation>
    <scope>NUCLEOTIDE SEQUENCE [LARGE SCALE GENOMIC DNA]</scope>
</reference>
<keyword evidence="3" id="KW-1185">Reference proteome</keyword>
<dbReference type="Proteomes" id="UP000023152">
    <property type="component" value="Unassembled WGS sequence"/>
</dbReference>
<comment type="caution">
    <text evidence="2">The sequence shown here is derived from an EMBL/GenBank/DDBJ whole genome shotgun (WGS) entry which is preliminary data.</text>
</comment>
<keyword evidence="1" id="KW-0812">Transmembrane</keyword>
<sequence>MGNQCTISLMDWTAKNQNLRIYAKDGIPKGVKIECNNASQECSNTYLSCANSNECRMQAESKQWSCVAQSGSGCSKASTSTIGIEEESNSMSIGVIAGASAVGVLLMIGLVLYVGRYLWKKRQVDLQQRFQNYRAEMRNAQNATGTTAAAITTTTTTTTTTITTDTNATG</sequence>
<name>X6LC27_RETFI</name>
<dbReference type="AlphaFoldDB" id="X6LC27"/>
<gene>
    <name evidence="2" type="ORF">RFI_37893</name>
</gene>
<keyword evidence="1" id="KW-0472">Membrane</keyword>
<evidence type="ECO:0000256" key="1">
    <source>
        <dbReference type="SAM" id="Phobius"/>
    </source>
</evidence>
<evidence type="ECO:0000313" key="2">
    <source>
        <dbReference type="EMBL" id="ETN99577.1"/>
    </source>
</evidence>
<evidence type="ECO:0000313" key="3">
    <source>
        <dbReference type="Proteomes" id="UP000023152"/>
    </source>
</evidence>